<dbReference type="PROSITE" id="PS00909">
    <property type="entry name" value="MR_MLE_2"/>
    <property type="match status" value="1"/>
</dbReference>
<evidence type="ECO:0000313" key="4">
    <source>
        <dbReference type="Proteomes" id="UP000494214"/>
    </source>
</evidence>
<keyword evidence="4" id="KW-1185">Reference proteome</keyword>
<dbReference type="PANTHER" id="PTHR48080:SF2">
    <property type="entry name" value="D-GALACTONATE DEHYDRATASE"/>
    <property type="match status" value="1"/>
</dbReference>
<organism evidence="3 4">
    <name type="scientific">Achromobacter animicus</name>
    <dbReference type="NCBI Taxonomy" id="1389935"/>
    <lineage>
        <taxon>Bacteria</taxon>
        <taxon>Pseudomonadati</taxon>
        <taxon>Pseudomonadota</taxon>
        <taxon>Betaproteobacteria</taxon>
        <taxon>Burkholderiales</taxon>
        <taxon>Alcaligenaceae</taxon>
        <taxon>Achromobacter</taxon>
    </lineage>
</organism>
<reference evidence="3 4" key="1">
    <citation type="submission" date="2020-04" db="EMBL/GenBank/DDBJ databases">
        <authorList>
            <person name="De Canck E."/>
        </authorList>
    </citation>
    <scope>NUCLEOTIDE SEQUENCE [LARGE SCALE GENOMIC DNA]</scope>
    <source>
        <strain evidence="3 4">LMG 26690</strain>
    </source>
</reference>
<dbReference type="InterPro" id="IPR013342">
    <property type="entry name" value="Mandelate_racemase_C"/>
</dbReference>
<dbReference type="Gene3D" id="3.20.20.120">
    <property type="entry name" value="Enolase-like C-terminal domain"/>
    <property type="match status" value="1"/>
</dbReference>
<dbReference type="InterPro" id="IPR036849">
    <property type="entry name" value="Enolase-like_C_sf"/>
</dbReference>
<evidence type="ECO:0000313" key="3">
    <source>
        <dbReference type="EMBL" id="CAB3682744.1"/>
    </source>
</evidence>
<feature type="domain" description="Mandelate racemase/muconate lactonizing enzyme C-terminal" evidence="2">
    <location>
        <begin position="162"/>
        <end position="258"/>
    </location>
</feature>
<dbReference type="PANTHER" id="PTHR48080">
    <property type="entry name" value="D-GALACTONATE DEHYDRATASE-RELATED"/>
    <property type="match status" value="1"/>
</dbReference>
<proteinExistence type="predicted"/>
<evidence type="ECO:0000259" key="2">
    <source>
        <dbReference type="SMART" id="SM00922"/>
    </source>
</evidence>
<dbReference type="InterPro" id="IPR029017">
    <property type="entry name" value="Enolase-like_N"/>
</dbReference>
<gene>
    <name evidence="3" type="primary">gci_2</name>
    <name evidence="3" type="ORF">LMG26690_01690</name>
</gene>
<dbReference type="InterPro" id="IPR018110">
    <property type="entry name" value="Mandel_Rmase/mucon_lact_enz_CS"/>
</dbReference>
<dbReference type="EC" id="5.5.1.27" evidence="3"/>
<protein>
    <submittedName>
        <fullName evidence="3">D-galactarolactone cycloisomerase</fullName>
        <ecNumber evidence="3">5.5.1.27</ecNumber>
    </submittedName>
</protein>
<dbReference type="Pfam" id="PF02746">
    <property type="entry name" value="MR_MLE_N"/>
    <property type="match status" value="1"/>
</dbReference>
<dbReference type="EMBL" id="CADIJM010000002">
    <property type="protein sequence ID" value="CAB3682744.1"/>
    <property type="molecule type" value="Genomic_DNA"/>
</dbReference>
<dbReference type="InterPro" id="IPR034593">
    <property type="entry name" value="DgoD-like"/>
</dbReference>
<dbReference type="SUPFAM" id="SSF51604">
    <property type="entry name" value="Enolase C-terminal domain-like"/>
    <property type="match status" value="1"/>
</dbReference>
<name>A0A6S7ABM4_9BURK</name>
<dbReference type="AlphaFoldDB" id="A0A6S7ABM4"/>
<accession>A0A6S7ABM4</accession>
<dbReference type="GO" id="GO:0016853">
    <property type="term" value="F:isomerase activity"/>
    <property type="evidence" value="ECO:0007669"/>
    <property type="project" value="UniProtKB-KW"/>
</dbReference>
<keyword evidence="3" id="KW-0413">Isomerase</keyword>
<dbReference type="Gene3D" id="3.30.390.10">
    <property type="entry name" value="Enolase-like, N-terminal domain"/>
    <property type="match status" value="1"/>
</dbReference>
<dbReference type="Proteomes" id="UP000494214">
    <property type="component" value="Unassembled WGS sequence"/>
</dbReference>
<dbReference type="CDD" id="cd03316">
    <property type="entry name" value="MR_like"/>
    <property type="match status" value="1"/>
</dbReference>
<dbReference type="SUPFAM" id="SSF54826">
    <property type="entry name" value="Enolase N-terminal domain-like"/>
    <property type="match status" value="1"/>
</dbReference>
<dbReference type="SFLD" id="SFLDG00179">
    <property type="entry name" value="mandelate_racemase"/>
    <property type="match status" value="1"/>
</dbReference>
<dbReference type="SMART" id="SM00922">
    <property type="entry name" value="MR_MLE"/>
    <property type="match status" value="1"/>
</dbReference>
<dbReference type="GO" id="GO:0009063">
    <property type="term" value="P:amino acid catabolic process"/>
    <property type="evidence" value="ECO:0007669"/>
    <property type="project" value="InterPro"/>
</dbReference>
<dbReference type="GO" id="GO:0016829">
    <property type="term" value="F:lyase activity"/>
    <property type="evidence" value="ECO:0007669"/>
    <property type="project" value="UniProtKB-KW"/>
</dbReference>
<sequence length="397" mass="41987">MLLELQTGPIPFSSASILKVTQINGYHLAYTPRVPLGNARTFMRKREFLALEIRTDNGLRGWGEVFSSPWAAAALIQQQLGPLVCGRSALDHGAIYADLVPRIGYDKRGPAMMAISALDMALHDIAARAHGVSIAQMLGGAVRRELPCYASGPFIAEGDDPYGNYPREIESLLSQGFKAVKPRAGVSPQADAVMAQHVRALIGPDADFMLDMNQGYGTAAARLAASLIEPARPLWIEEPVAPENLDGYAATAQATACAIAGGEAIGSLAGFDAFLRAGAVGVLQPDLGVCGGFTGYRKVAALAESRDIAVMPHAFGTAINFLASLQIAATQMPSRGGAWASYPFVEYDVTGNPLIALAGPAIQSNGCAALPDGPGLGMDFTPDQFEPWTVRHWRIEP</sequence>
<keyword evidence="1" id="KW-0456">Lyase</keyword>
<dbReference type="SFLD" id="SFLDS00001">
    <property type="entry name" value="Enolase"/>
    <property type="match status" value="1"/>
</dbReference>
<dbReference type="InterPro" id="IPR029065">
    <property type="entry name" value="Enolase_C-like"/>
</dbReference>
<dbReference type="Pfam" id="PF13378">
    <property type="entry name" value="MR_MLE_C"/>
    <property type="match status" value="1"/>
</dbReference>
<evidence type="ECO:0000256" key="1">
    <source>
        <dbReference type="ARBA" id="ARBA00023239"/>
    </source>
</evidence>
<dbReference type="InterPro" id="IPR013341">
    <property type="entry name" value="Mandelate_racemase_N_dom"/>
</dbReference>